<dbReference type="Proteomes" id="UP000887013">
    <property type="component" value="Unassembled WGS sequence"/>
</dbReference>
<protein>
    <submittedName>
        <fullName evidence="2">Monocarboxylate transporter 12</fullName>
    </submittedName>
</protein>
<keyword evidence="1" id="KW-0812">Transmembrane</keyword>
<dbReference type="Gene3D" id="1.20.1250.20">
    <property type="entry name" value="MFS general substrate transporter like domains"/>
    <property type="match status" value="1"/>
</dbReference>
<keyword evidence="3" id="KW-1185">Reference proteome</keyword>
<gene>
    <name evidence="2" type="primary">slc16a12</name>
    <name evidence="2" type="ORF">NPIL_622821</name>
</gene>
<accession>A0A8X6PH85</accession>
<dbReference type="Pfam" id="PF07690">
    <property type="entry name" value="MFS_1"/>
    <property type="match status" value="1"/>
</dbReference>
<dbReference type="OrthoDB" id="6499973at2759"/>
<evidence type="ECO:0000313" key="2">
    <source>
        <dbReference type="EMBL" id="GFT64664.1"/>
    </source>
</evidence>
<keyword evidence="1" id="KW-1133">Transmembrane helix</keyword>
<feature type="transmembrane region" description="Helical" evidence="1">
    <location>
        <begin position="370"/>
        <end position="388"/>
    </location>
</feature>
<dbReference type="SUPFAM" id="SSF103473">
    <property type="entry name" value="MFS general substrate transporter"/>
    <property type="match status" value="1"/>
</dbReference>
<dbReference type="InterPro" id="IPR036259">
    <property type="entry name" value="MFS_trans_sf"/>
</dbReference>
<sequence>MVKRYDTYLNIGDNGGAVVLKTSVCVHFSSSLHGRRVLRSNAVIYRALVDVFHVKREDAAWPSGIFGFFMCVTGALSGFLSHHISIRNLTMFGAVLASISVSTCSLASEMQQIVCLYGAVQGIGVGLIVPLIHVVINRSFTQYKAFALGIAYSGSSLGSFIFPPMTNVLLYTYGLDGTFLLLGSIMLNSLVGAILLRHPISEKEKLSHSHQEQCEESCNKSCLHNDCCVTQNGFSKPEMQMKQNESFKEKHFEPISVGGHINSPLYACVEKKDPESQSNRKHCCELLPSLKMATEILTSPYFIIVSLSYAVYFSTSAIFLMVVMDFAQDRGVPLDEGVFLVSAFSIGDFAGRLSFGWITDTKFVKRNVLVRLYLLAMGALTVCLPVCPNSALPAFSILLGILNGSVIVNHSVLLNEYLGIQKLPLAIGFSTCFVGMTAFVRPMIIGK</sequence>
<feature type="transmembrane region" description="Helical" evidence="1">
    <location>
        <begin position="301"/>
        <end position="326"/>
    </location>
</feature>
<dbReference type="InterPro" id="IPR050327">
    <property type="entry name" value="Proton-linked_MCT"/>
</dbReference>
<evidence type="ECO:0000256" key="1">
    <source>
        <dbReference type="SAM" id="Phobius"/>
    </source>
</evidence>
<dbReference type="AlphaFoldDB" id="A0A8X6PH85"/>
<feature type="transmembrane region" description="Helical" evidence="1">
    <location>
        <begin position="177"/>
        <end position="196"/>
    </location>
</feature>
<dbReference type="EMBL" id="BMAW01019660">
    <property type="protein sequence ID" value="GFT64664.1"/>
    <property type="molecule type" value="Genomic_DNA"/>
</dbReference>
<feature type="transmembrane region" description="Helical" evidence="1">
    <location>
        <begin position="145"/>
        <end position="165"/>
    </location>
</feature>
<keyword evidence="1" id="KW-0472">Membrane</keyword>
<feature type="transmembrane region" description="Helical" evidence="1">
    <location>
        <begin position="114"/>
        <end position="136"/>
    </location>
</feature>
<name>A0A8X6PH85_NEPPI</name>
<dbReference type="PANTHER" id="PTHR11360">
    <property type="entry name" value="MONOCARBOXYLATE TRANSPORTER"/>
    <property type="match status" value="1"/>
</dbReference>
<dbReference type="GO" id="GO:0008028">
    <property type="term" value="F:monocarboxylic acid transmembrane transporter activity"/>
    <property type="evidence" value="ECO:0007669"/>
    <property type="project" value="TreeGrafter"/>
</dbReference>
<proteinExistence type="predicted"/>
<feature type="transmembrane region" description="Helical" evidence="1">
    <location>
        <begin position="59"/>
        <end position="80"/>
    </location>
</feature>
<reference evidence="2" key="1">
    <citation type="submission" date="2020-08" db="EMBL/GenBank/DDBJ databases">
        <title>Multicomponent nature underlies the extraordinary mechanical properties of spider dragline silk.</title>
        <authorList>
            <person name="Kono N."/>
            <person name="Nakamura H."/>
            <person name="Mori M."/>
            <person name="Yoshida Y."/>
            <person name="Ohtoshi R."/>
            <person name="Malay A.D."/>
            <person name="Moran D.A.P."/>
            <person name="Tomita M."/>
            <person name="Numata K."/>
            <person name="Arakawa K."/>
        </authorList>
    </citation>
    <scope>NUCLEOTIDE SEQUENCE</scope>
</reference>
<feature type="transmembrane region" description="Helical" evidence="1">
    <location>
        <begin position="425"/>
        <end position="444"/>
    </location>
</feature>
<dbReference type="PANTHER" id="PTHR11360:SF303">
    <property type="entry name" value="MAJOR FACILITATOR SUPERFAMILY (MFS) PROFILE DOMAIN-CONTAINING PROTEIN"/>
    <property type="match status" value="1"/>
</dbReference>
<dbReference type="InterPro" id="IPR011701">
    <property type="entry name" value="MFS"/>
</dbReference>
<feature type="transmembrane region" description="Helical" evidence="1">
    <location>
        <begin position="338"/>
        <end position="358"/>
    </location>
</feature>
<comment type="caution">
    <text evidence="2">The sequence shown here is derived from an EMBL/GenBank/DDBJ whole genome shotgun (WGS) entry which is preliminary data.</text>
</comment>
<evidence type="ECO:0000313" key="3">
    <source>
        <dbReference type="Proteomes" id="UP000887013"/>
    </source>
</evidence>
<feature type="transmembrane region" description="Helical" evidence="1">
    <location>
        <begin position="394"/>
        <end position="413"/>
    </location>
</feature>
<organism evidence="2 3">
    <name type="scientific">Nephila pilipes</name>
    <name type="common">Giant wood spider</name>
    <name type="synonym">Nephila maculata</name>
    <dbReference type="NCBI Taxonomy" id="299642"/>
    <lineage>
        <taxon>Eukaryota</taxon>
        <taxon>Metazoa</taxon>
        <taxon>Ecdysozoa</taxon>
        <taxon>Arthropoda</taxon>
        <taxon>Chelicerata</taxon>
        <taxon>Arachnida</taxon>
        <taxon>Araneae</taxon>
        <taxon>Araneomorphae</taxon>
        <taxon>Entelegynae</taxon>
        <taxon>Araneoidea</taxon>
        <taxon>Nephilidae</taxon>
        <taxon>Nephila</taxon>
    </lineage>
</organism>